<name>A0A2Z6S2Y2_9GLOM</name>
<dbReference type="EMBL" id="BEXD01004134">
    <property type="protein sequence ID" value="GBC07293.1"/>
    <property type="molecule type" value="Genomic_DNA"/>
</dbReference>
<evidence type="ECO:0000313" key="1">
    <source>
        <dbReference type="EMBL" id="GBC07293.1"/>
    </source>
</evidence>
<sequence>MCYIQGLPHTFSFKIEEYQFNSENYAFSNVSAAKNTIEAKVNKRVRFALELGDPDITVDLCKHKDKKSSKYDIFWKIAAQFFAEKAAHAVTAIDKHRHDTVAHLATVISVNDLLH</sequence>
<keyword evidence="2" id="KW-1185">Reference proteome</keyword>
<accession>A0A2Z6S2Y2</accession>
<evidence type="ECO:0000313" key="2">
    <source>
        <dbReference type="Proteomes" id="UP000247702"/>
    </source>
</evidence>
<reference evidence="1 2" key="1">
    <citation type="submission" date="2017-11" db="EMBL/GenBank/DDBJ databases">
        <title>The genome of Rhizophagus clarus HR1 reveals common genetic basis of auxotrophy among arbuscular mycorrhizal fungi.</title>
        <authorList>
            <person name="Kobayashi Y."/>
        </authorList>
    </citation>
    <scope>NUCLEOTIDE SEQUENCE [LARGE SCALE GENOMIC DNA]</scope>
    <source>
        <strain evidence="1 2">HR1</strain>
    </source>
</reference>
<organism evidence="1 2">
    <name type="scientific">Rhizophagus clarus</name>
    <dbReference type="NCBI Taxonomy" id="94130"/>
    <lineage>
        <taxon>Eukaryota</taxon>
        <taxon>Fungi</taxon>
        <taxon>Fungi incertae sedis</taxon>
        <taxon>Mucoromycota</taxon>
        <taxon>Glomeromycotina</taxon>
        <taxon>Glomeromycetes</taxon>
        <taxon>Glomerales</taxon>
        <taxon>Glomeraceae</taxon>
        <taxon>Rhizophagus</taxon>
    </lineage>
</organism>
<gene>
    <name evidence="1" type="ORF">RclHR1_07370002</name>
</gene>
<dbReference type="Proteomes" id="UP000247702">
    <property type="component" value="Unassembled WGS sequence"/>
</dbReference>
<proteinExistence type="predicted"/>
<protein>
    <submittedName>
        <fullName evidence="1">Uncharacterized protein</fullName>
    </submittedName>
</protein>
<dbReference type="AlphaFoldDB" id="A0A2Z6S2Y2"/>
<comment type="caution">
    <text evidence="1">The sequence shown here is derived from an EMBL/GenBank/DDBJ whole genome shotgun (WGS) entry which is preliminary data.</text>
</comment>